<reference evidence="11 12" key="1">
    <citation type="journal article" date="2018" name="PLoS Genet.">
        <title>Population sequencing reveals clonal diversity and ancestral inbreeding in the grapevine cultivar Chardonnay.</title>
        <authorList>
            <person name="Roach M.J."/>
            <person name="Johnson D.L."/>
            <person name="Bohlmann J."/>
            <person name="van Vuuren H.J."/>
            <person name="Jones S.J."/>
            <person name="Pretorius I.S."/>
            <person name="Schmidt S.A."/>
            <person name="Borneman A.R."/>
        </authorList>
    </citation>
    <scope>NUCLEOTIDE SEQUENCE [LARGE SCALE GENOMIC DNA]</scope>
    <source>
        <strain evidence="12">cv. Chardonnay</strain>
        <strain evidence="11">I10V1</strain>
        <tissue evidence="11">Leaf</tissue>
    </source>
</reference>
<dbReference type="SMART" id="SM00962">
    <property type="entry name" value="SRP54"/>
    <property type="match status" value="1"/>
</dbReference>
<comment type="subunit">
    <text evidence="6">Component of a signal recognition particle (SRP) complex that consists of a 7SL RNA molecule of 300 nucleotides and six protein subunits: SRP72, SRP68, SRP54, SRP19, SRP14 and SRP9.</text>
</comment>
<dbReference type="GO" id="GO:0048500">
    <property type="term" value="C:signal recognition particle"/>
    <property type="evidence" value="ECO:0007669"/>
    <property type="project" value="InterPro"/>
</dbReference>
<dbReference type="InterPro" id="IPR013822">
    <property type="entry name" value="Signal_recog_particl_SRP54_hlx"/>
</dbReference>
<dbReference type="PANTHER" id="PTHR11564:SF5">
    <property type="entry name" value="SIGNAL RECOGNITION PARTICLE SUBUNIT SRP54"/>
    <property type="match status" value="1"/>
</dbReference>
<evidence type="ECO:0000259" key="8">
    <source>
        <dbReference type="SMART" id="SM00962"/>
    </source>
</evidence>
<dbReference type="EMBL" id="QGNW01000140">
    <property type="protein sequence ID" value="RVW92067.1"/>
    <property type="molecule type" value="Genomic_DNA"/>
</dbReference>
<evidence type="ECO:0000313" key="11">
    <source>
        <dbReference type="EMBL" id="RVW92067.1"/>
    </source>
</evidence>
<dbReference type="FunFam" id="1.20.120.140:FF:000001">
    <property type="entry name" value="Signal recognition particle GTPase"/>
    <property type="match status" value="1"/>
</dbReference>
<dbReference type="InterPro" id="IPR022941">
    <property type="entry name" value="SRP54"/>
</dbReference>
<dbReference type="Pfam" id="PF02881">
    <property type="entry name" value="SRP54_N"/>
    <property type="match status" value="1"/>
</dbReference>
<comment type="caution">
    <text evidence="11">The sequence shown here is derived from an EMBL/GenBank/DDBJ whole genome shotgun (WGS) entry which is preliminary data.</text>
</comment>
<evidence type="ECO:0000313" key="10">
    <source>
        <dbReference type="EMBL" id="RVW35890.1"/>
    </source>
</evidence>
<name>A0A438I5W6_VITVI</name>
<evidence type="ECO:0000256" key="2">
    <source>
        <dbReference type="ARBA" id="ARBA00004496"/>
    </source>
</evidence>
<feature type="domain" description="SRP54-type proteins GTP-binding" evidence="8">
    <location>
        <begin position="101"/>
        <end position="535"/>
    </location>
</feature>
<dbReference type="InterPro" id="IPR000897">
    <property type="entry name" value="SRP54_GTPase_dom"/>
</dbReference>
<dbReference type="Proteomes" id="UP000288805">
    <property type="component" value="Unassembled WGS sequence"/>
</dbReference>
<gene>
    <name evidence="11" type="primary">SR542_3</name>
    <name evidence="10" type="synonym">SR542_2</name>
    <name evidence="11" type="ORF">CK203_037068</name>
    <name evidence="10" type="ORF">CK203_084604</name>
</gene>
<dbReference type="InterPro" id="IPR042101">
    <property type="entry name" value="SRP54_N_sf"/>
</dbReference>
<comment type="function">
    <text evidence="7">Component of the signal recognition particle (SRP) complex, a ribonucleoprotein complex that mediates the cotranslational targeting of secretory and membrane proteins to the endoplasmic reticulum (ER). As part of the SRP complex, associates with the SRP receptor (SR) component SRPRA to target secretory proteins to the endoplasmic reticulum membrane. Binds to the signal sequence of presecretory proteins when they emerge from the ribosomes. Displays basal GTPase activity, and stimulates reciprocal GTPase activation of the SR subunit SRPRA. Forms a guanosine 5'-triphosphate (GTP)-dependent complex with the SR subunit SRPRA. SR compaction and GTPase mediated rearrangement of SR drive SRP-mediated cotranslational protein translocation into the ER. Requires the presence of SRP9/SRP14 and/or SRP19 to stably interact with RNA.</text>
</comment>
<protein>
    <submittedName>
        <fullName evidence="11">Signal recognition particle 54 kDa protein 2</fullName>
    </submittedName>
</protein>
<evidence type="ECO:0000256" key="5">
    <source>
        <dbReference type="ARBA" id="ARBA00023134"/>
    </source>
</evidence>
<evidence type="ECO:0000256" key="4">
    <source>
        <dbReference type="ARBA" id="ARBA00022824"/>
    </source>
</evidence>
<dbReference type="InterPro" id="IPR027417">
    <property type="entry name" value="P-loop_NTPase"/>
</dbReference>
<evidence type="ECO:0000259" key="9">
    <source>
        <dbReference type="SMART" id="SM00963"/>
    </source>
</evidence>
<dbReference type="Pfam" id="PF00448">
    <property type="entry name" value="SRP54"/>
    <property type="match status" value="2"/>
</dbReference>
<proteinExistence type="predicted"/>
<keyword evidence="5" id="KW-0342">GTP-binding</keyword>
<accession>A0A438I5W6</accession>
<evidence type="ECO:0000256" key="1">
    <source>
        <dbReference type="ARBA" id="ARBA00004240"/>
    </source>
</evidence>
<evidence type="ECO:0000256" key="7">
    <source>
        <dbReference type="ARBA" id="ARBA00046020"/>
    </source>
</evidence>
<feature type="domain" description="Signal recognition particle SRP54 helical bundle" evidence="9">
    <location>
        <begin position="2"/>
        <end position="87"/>
    </location>
</feature>
<comment type="subcellular location">
    <subcellularLocation>
        <location evidence="2">Cytoplasm</location>
    </subcellularLocation>
    <subcellularLocation>
        <location evidence="1">Endoplasmic reticulum</location>
    </subcellularLocation>
</comment>
<dbReference type="GO" id="GO:0005525">
    <property type="term" value="F:GTP binding"/>
    <property type="evidence" value="ECO:0007669"/>
    <property type="project" value="UniProtKB-KW"/>
</dbReference>
<keyword evidence="4" id="KW-0256">Endoplasmic reticulum</keyword>
<organism evidence="11 12">
    <name type="scientific">Vitis vinifera</name>
    <name type="common">Grape</name>
    <dbReference type="NCBI Taxonomy" id="29760"/>
    <lineage>
        <taxon>Eukaryota</taxon>
        <taxon>Viridiplantae</taxon>
        <taxon>Streptophyta</taxon>
        <taxon>Embryophyta</taxon>
        <taxon>Tracheophyta</taxon>
        <taxon>Spermatophyta</taxon>
        <taxon>Magnoliopsida</taxon>
        <taxon>eudicotyledons</taxon>
        <taxon>Gunneridae</taxon>
        <taxon>Pentapetalae</taxon>
        <taxon>rosids</taxon>
        <taxon>Vitales</taxon>
        <taxon>Vitaceae</taxon>
        <taxon>Viteae</taxon>
        <taxon>Vitis</taxon>
    </lineage>
</organism>
<dbReference type="SUPFAM" id="SSF52540">
    <property type="entry name" value="P-loop containing nucleoside triphosphate hydrolases"/>
    <property type="match status" value="1"/>
</dbReference>
<dbReference type="AlphaFoldDB" id="A0A438I5W6"/>
<dbReference type="GO" id="GO:0005783">
    <property type="term" value="C:endoplasmic reticulum"/>
    <property type="evidence" value="ECO:0007669"/>
    <property type="project" value="UniProtKB-SubCell"/>
</dbReference>
<dbReference type="PANTHER" id="PTHR11564">
    <property type="entry name" value="SIGNAL RECOGNITION PARTICLE 54K PROTEIN SRP54"/>
    <property type="match status" value="1"/>
</dbReference>
<dbReference type="GO" id="GO:0006614">
    <property type="term" value="P:SRP-dependent cotranslational protein targeting to membrane"/>
    <property type="evidence" value="ECO:0007669"/>
    <property type="project" value="InterPro"/>
</dbReference>
<dbReference type="EMBL" id="QGNW01001591">
    <property type="protein sequence ID" value="RVW35890.1"/>
    <property type="molecule type" value="Genomic_DNA"/>
</dbReference>
<dbReference type="Gene3D" id="3.40.50.300">
    <property type="entry name" value="P-loop containing nucleotide triphosphate hydrolases"/>
    <property type="match status" value="2"/>
</dbReference>
<dbReference type="Gene3D" id="1.20.120.140">
    <property type="entry name" value="Signal recognition particle SRP54, nucleotide-binding domain"/>
    <property type="match status" value="1"/>
</dbReference>
<dbReference type="InterPro" id="IPR036225">
    <property type="entry name" value="SRP/SRP_N"/>
</dbReference>
<dbReference type="SUPFAM" id="SSF47364">
    <property type="entry name" value="Domain of the SRP/SRP receptor G-proteins"/>
    <property type="match status" value="1"/>
</dbReference>
<keyword evidence="3" id="KW-0547">Nucleotide-binding</keyword>
<dbReference type="GO" id="GO:0003924">
    <property type="term" value="F:GTPase activity"/>
    <property type="evidence" value="ECO:0007669"/>
    <property type="project" value="InterPro"/>
</dbReference>
<sequence>MVLSELGGSISRALQQMSNATIIDEKVLNECLNEITRALLQSDVQFKLVRDMQTNIKKLVNFDDLAAGHNKRKIIQQAIFQELCKMLDPGKPSFTPKKGKTSVVMFVGLQGSGKTTTCTKYAYYHQKKGWKPALVCADTFRAGAFDQLKQNATKAKIPFYGSDSGTCFLMNIECEAGHLDGCGRRELKRKFYRDVEVRPRGLGLGKGVCFVYWKKWKLVVRMRMERHVEKGSSLIEPTKGSYADLDKKEHDMASEAIWIQLGDKEGVHFSCSILRKALMQRMCLQRVYKDKVLHLDRRVSKVACFPKGVHVKETWVSGEAYYGRTTPTLLEVVVGLSCFAMQLWWEAPPWISQVVPSSGSNGLEVRVKLHESAIFVSAAEEDKGQPYGGWREGKGLVKQIDIPHEAKQIPILELRINFDTICSLRHAGTFSCYMESDPVKIAVEGVERFKKENCDLIIVDTSGRHKQEAALFEEMRQVSEATRPDLVIFVMDSSIGQAAFDQAQAFRQSVAVGAVIITKMDGHAKGGGALSAVNH</sequence>
<evidence type="ECO:0000256" key="3">
    <source>
        <dbReference type="ARBA" id="ARBA00022741"/>
    </source>
</evidence>
<evidence type="ECO:0000256" key="6">
    <source>
        <dbReference type="ARBA" id="ARBA00034796"/>
    </source>
</evidence>
<evidence type="ECO:0000313" key="12">
    <source>
        <dbReference type="Proteomes" id="UP000288805"/>
    </source>
</evidence>
<dbReference type="SMART" id="SM00963">
    <property type="entry name" value="SRP54_N"/>
    <property type="match status" value="1"/>
</dbReference>